<dbReference type="Pfam" id="PF25198">
    <property type="entry name" value="Spore_GerAC_N"/>
    <property type="match status" value="1"/>
</dbReference>
<keyword evidence="6" id="KW-0564">Palmitate</keyword>
<keyword evidence="3" id="KW-0309">Germination</keyword>
<dbReference type="NCBIfam" id="TIGR02887">
    <property type="entry name" value="spore_ger_x_C"/>
    <property type="match status" value="1"/>
</dbReference>
<feature type="domain" description="Spore germination GerAC-like C-terminal" evidence="8">
    <location>
        <begin position="221"/>
        <end position="378"/>
    </location>
</feature>
<dbReference type="PROSITE" id="PS51257">
    <property type="entry name" value="PROKAR_LIPOPROTEIN"/>
    <property type="match status" value="1"/>
</dbReference>
<comment type="subcellular location">
    <subcellularLocation>
        <location evidence="1">Membrane</location>
        <topology evidence="1">Lipid-anchor</topology>
    </subcellularLocation>
</comment>
<keyword evidence="11" id="KW-1185">Reference proteome</keyword>
<dbReference type="InterPro" id="IPR008844">
    <property type="entry name" value="Spore_GerAC-like"/>
</dbReference>
<evidence type="ECO:0000256" key="3">
    <source>
        <dbReference type="ARBA" id="ARBA00022544"/>
    </source>
</evidence>
<evidence type="ECO:0000256" key="7">
    <source>
        <dbReference type="ARBA" id="ARBA00023288"/>
    </source>
</evidence>
<evidence type="ECO:0000313" key="11">
    <source>
        <dbReference type="Proteomes" id="UP000192486"/>
    </source>
</evidence>
<evidence type="ECO:0000259" key="8">
    <source>
        <dbReference type="Pfam" id="PF05504"/>
    </source>
</evidence>
<evidence type="ECO:0000313" key="10">
    <source>
        <dbReference type="EMBL" id="ARF15620.1"/>
    </source>
</evidence>
<protein>
    <submittedName>
        <fullName evidence="10">Spore gernimation protein GerC</fullName>
    </submittedName>
</protein>
<accession>A0ABN4Z090</accession>
<sequence length="395" mass="44353">MKKCILILLVLTLFLSGCWDRRELNELSITMALGIDKVKNEYLVSAQVIVPSEVSMQASSGRSAVTLYQASGETVYEAFRKMTKDAPRKIYPGHLRILVISEELAKEGISESLDLLARDWELRSDFYVVIAKDLTASEVLNVTTPIESIPANKMFNALKTSERIWAATEGVILDDLLTNLTSDGKEAVLTGIKVIGDKELGSSKQNVESITPSTRIQYDHLGVFKEDRLVGWLTEDEGRGYSDITDTVEKTVTAISCPKGGKIAIEIFDFDSTIKGSINKGEPEVDIHIQAKGNVGEVQCSIDLTKPESMNEIQKIYEKEMKELIEQTINTVQSQYESDIFGFGEAIHRSNPKEWKEMKEHWDEKFANLTVHVHVEMKDLRIGTLNNSFLRKIED</sequence>
<evidence type="ECO:0000256" key="5">
    <source>
        <dbReference type="ARBA" id="ARBA00023136"/>
    </source>
</evidence>
<evidence type="ECO:0000256" key="2">
    <source>
        <dbReference type="ARBA" id="ARBA00007886"/>
    </source>
</evidence>
<reference evidence="10 11" key="1">
    <citation type="submission" date="2016-04" db="EMBL/GenBank/DDBJ databases">
        <title>Comparative Genomics and Epigenetics of Sporosarcina ureae.</title>
        <authorList>
            <person name="Oliver A.S."/>
            <person name="Cooper K.K."/>
        </authorList>
    </citation>
    <scope>NUCLEOTIDE SEQUENCE [LARGE SCALE GENOMIC DNA]</scope>
    <source>
        <strain evidence="10 11">S204</strain>
    </source>
</reference>
<keyword evidence="4" id="KW-0732">Signal</keyword>
<dbReference type="PANTHER" id="PTHR35789:SF1">
    <property type="entry name" value="SPORE GERMINATION PROTEIN B3"/>
    <property type="match status" value="1"/>
</dbReference>
<evidence type="ECO:0000259" key="9">
    <source>
        <dbReference type="Pfam" id="PF25198"/>
    </source>
</evidence>
<gene>
    <name evidence="10" type="ORF">SporoS204_01565</name>
</gene>
<dbReference type="InterPro" id="IPR046953">
    <property type="entry name" value="Spore_GerAC-like_C"/>
</dbReference>
<dbReference type="Gene3D" id="6.20.190.10">
    <property type="entry name" value="Nutrient germinant receptor protein C, domain 1"/>
    <property type="match status" value="1"/>
</dbReference>
<evidence type="ECO:0000256" key="6">
    <source>
        <dbReference type="ARBA" id="ARBA00023139"/>
    </source>
</evidence>
<dbReference type="InterPro" id="IPR057336">
    <property type="entry name" value="GerAC_N"/>
</dbReference>
<dbReference type="PANTHER" id="PTHR35789">
    <property type="entry name" value="SPORE GERMINATION PROTEIN B3"/>
    <property type="match status" value="1"/>
</dbReference>
<evidence type="ECO:0000256" key="1">
    <source>
        <dbReference type="ARBA" id="ARBA00004635"/>
    </source>
</evidence>
<keyword evidence="7" id="KW-0449">Lipoprotein</keyword>
<dbReference type="Proteomes" id="UP000192486">
    <property type="component" value="Chromosome"/>
</dbReference>
<keyword evidence="5" id="KW-0472">Membrane</keyword>
<dbReference type="InterPro" id="IPR038501">
    <property type="entry name" value="Spore_GerAC_C_sf"/>
</dbReference>
<dbReference type="RefSeq" id="WP_029055009.1">
    <property type="nucleotide sequence ID" value="NZ_CP015108.1"/>
</dbReference>
<name>A0ABN4Z090_SPOUR</name>
<dbReference type="EMBL" id="CP015108">
    <property type="protein sequence ID" value="ARF15620.1"/>
    <property type="molecule type" value="Genomic_DNA"/>
</dbReference>
<organism evidence="10 11">
    <name type="scientific">Sporosarcina ureae</name>
    <dbReference type="NCBI Taxonomy" id="1571"/>
    <lineage>
        <taxon>Bacteria</taxon>
        <taxon>Bacillati</taxon>
        <taxon>Bacillota</taxon>
        <taxon>Bacilli</taxon>
        <taxon>Bacillales</taxon>
        <taxon>Caryophanaceae</taxon>
        <taxon>Sporosarcina</taxon>
    </lineage>
</organism>
<evidence type="ECO:0000256" key="4">
    <source>
        <dbReference type="ARBA" id="ARBA00022729"/>
    </source>
</evidence>
<feature type="domain" description="Spore germination protein N-terminal" evidence="9">
    <location>
        <begin position="20"/>
        <end position="193"/>
    </location>
</feature>
<dbReference type="Pfam" id="PF05504">
    <property type="entry name" value="Spore_GerAC"/>
    <property type="match status" value="1"/>
</dbReference>
<dbReference type="Gene3D" id="3.30.300.210">
    <property type="entry name" value="Nutrient germinant receptor protein C, domain 3"/>
    <property type="match status" value="1"/>
</dbReference>
<proteinExistence type="inferred from homology"/>
<comment type="similarity">
    <text evidence="2">Belongs to the GerABKC lipoprotein family.</text>
</comment>